<feature type="transmembrane region" description="Helical" evidence="7">
    <location>
        <begin position="211"/>
        <end position="237"/>
    </location>
</feature>
<keyword evidence="4 7" id="KW-1133">Transmembrane helix</keyword>
<keyword evidence="9" id="KW-1185">Reference proteome</keyword>
<dbReference type="OrthoDB" id="3990054at2759"/>
<organism evidence="8 9">
    <name type="scientific">Thalictrum thalictroides</name>
    <name type="common">Rue-anemone</name>
    <name type="synonym">Anemone thalictroides</name>
    <dbReference type="NCBI Taxonomy" id="46969"/>
    <lineage>
        <taxon>Eukaryota</taxon>
        <taxon>Viridiplantae</taxon>
        <taxon>Streptophyta</taxon>
        <taxon>Embryophyta</taxon>
        <taxon>Tracheophyta</taxon>
        <taxon>Spermatophyta</taxon>
        <taxon>Magnoliopsida</taxon>
        <taxon>Ranunculales</taxon>
        <taxon>Ranunculaceae</taxon>
        <taxon>Thalictroideae</taxon>
        <taxon>Thalictrum</taxon>
    </lineage>
</organism>
<dbReference type="GO" id="GO:0140042">
    <property type="term" value="P:lipid droplet formation"/>
    <property type="evidence" value="ECO:0007669"/>
    <property type="project" value="UniProtKB-ARBA"/>
</dbReference>
<dbReference type="PANTHER" id="PTHR21212">
    <property type="entry name" value="BERNARDINELLI-SEIP CONGENITAL LIPODYSTROPHY 2 HOMOLOG BSCL2 PROTEIN"/>
    <property type="match status" value="1"/>
</dbReference>
<reference evidence="8 9" key="1">
    <citation type="submission" date="2020-06" db="EMBL/GenBank/DDBJ databases">
        <title>Transcriptomic and genomic resources for Thalictrum thalictroides and T. hernandezii: Facilitating candidate gene discovery in an emerging model plant lineage.</title>
        <authorList>
            <person name="Arias T."/>
            <person name="Riano-Pachon D.M."/>
            <person name="Di Stilio V.S."/>
        </authorList>
    </citation>
    <scope>NUCLEOTIDE SEQUENCE [LARGE SCALE GENOMIC DNA]</scope>
    <source>
        <strain evidence="9">cv. WT478/WT964</strain>
        <tissue evidence="8">Leaves</tissue>
    </source>
</reference>
<gene>
    <name evidence="8" type="ORF">FRX31_033571</name>
</gene>
<proteinExistence type="predicted"/>
<keyword evidence="3" id="KW-0256">Endoplasmic reticulum</keyword>
<evidence type="ECO:0000256" key="1">
    <source>
        <dbReference type="ARBA" id="ARBA00004477"/>
    </source>
</evidence>
<keyword evidence="6 7" id="KW-0472">Membrane</keyword>
<evidence type="ECO:0000313" key="9">
    <source>
        <dbReference type="Proteomes" id="UP000554482"/>
    </source>
</evidence>
<feature type="transmembrane region" description="Helical" evidence="7">
    <location>
        <begin position="288"/>
        <end position="307"/>
    </location>
</feature>
<dbReference type="Pfam" id="PF06775">
    <property type="entry name" value="Seipin"/>
    <property type="match status" value="1"/>
</dbReference>
<feature type="transmembrane region" description="Helical" evidence="7">
    <location>
        <begin position="94"/>
        <end position="120"/>
    </location>
</feature>
<evidence type="ECO:0000256" key="5">
    <source>
        <dbReference type="ARBA" id="ARBA00023098"/>
    </source>
</evidence>
<evidence type="ECO:0000256" key="4">
    <source>
        <dbReference type="ARBA" id="ARBA00022989"/>
    </source>
</evidence>
<keyword evidence="5" id="KW-0443">Lipid metabolism</keyword>
<evidence type="ECO:0000313" key="8">
    <source>
        <dbReference type="EMBL" id="KAF5176844.1"/>
    </source>
</evidence>
<dbReference type="GO" id="GO:0006629">
    <property type="term" value="P:lipid metabolic process"/>
    <property type="evidence" value="ECO:0007669"/>
    <property type="project" value="UniProtKB-KW"/>
</dbReference>
<dbReference type="PANTHER" id="PTHR21212:SF5">
    <property type="entry name" value="SEIPIN-1"/>
    <property type="match status" value="1"/>
</dbReference>
<keyword evidence="2 7" id="KW-0812">Transmembrane</keyword>
<dbReference type="InterPro" id="IPR009617">
    <property type="entry name" value="Seipin"/>
</dbReference>
<comment type="caution">
    <text evidence="8">The sequence shown here is derived from an EMBL/GenBank/DDBJ whole genome shotgun (WGS) entry which is preliminary data.</text>
</comment>
<comment type="subcellular location">
    <subcellularLocation>
        <location evidence="1">Endoplasmic reticulum membrane</location>
        <topology evidence="1">Multi-pass membrane protein</topology>
    </subcellularLocation>
</comment>
<feature type="transmembrane region" description="Helical" evidence="7">
    <location>
        <begin position="20"/>
        <end position="41"/>
    </location>
</feature>
<dbReference type="CDD" id="cd23995">
    <property type="entry name" value="Seipin_BSCL2_like"/>
    <property type="match status" value="1"/>
</dbReference>
<dbReference type="Proteomes" id="UP000554482">
    <property type="component" value="Unassembled WGS sequence"/>
</dbReference>
<evidence type="ECO:0000256" key="3">
    <source>
        <dbReference type="ARBA" id="ARBA00022824"/>
    </source>
</evidence>
<name>A0A7J6UW52_THATH</name>
<protein>
    <submittedName>
        <fullName evidence="8">Seipin-1</fullName>
    </submittedName>
</protein>
<evidence type="ECO:0000256" key="7">
    <source>
        <dbReference type="SAM" id="Phobius"/>
    </source>
</evidence>
<dbReference type="GO" id="GO:0005789">
    <property type="term" value="C:endoplasmic reticulum membrane"/>
    <property type="evidence" value="ECO:0007669"/>
    <property type="project" value="UniProtKB-SubCell"/>
</dbReference>
<dbReference type="AlphaFoldDB" id="A0A7J6UW52"/>
<evidence type="ECO:0000256" key="6">
    <source>
        <dbReference type="ARBA" id="ARBA00023136"/>
    </source>
</evidence>
<dbReference type="EMBL" id="JABWDY010042149">
    <property type="protein sequence ID" value="KAF5176844.1"/>
    <property type="molecule type" value="Genomic_DNA"/>
</dbReference>
<accession>A0A7J6UW52</accession>
<sequence length="411" mass="45872">MDSSSLEEKSFLLSLNPSSSWLINLITFQADFLTNILSFLFSPFTSLAYELIHRTEQAEKKAEDTVVAATRVPYRVAEGGIVFLRKLGFGCLGALYACVILTAILILALVVGIGLVQFWVEEPVFFQEPVHFDYTQVHPTAVFSLQGKKRKGVPAGQTYYVSLVLLMPESDFNRQIGVFQVTAEVVAVTGNTLAISSQPCMLRFRSLPVRLMHTFIMGVPLLLGISGETQTIGITILKHKERYPRTRAIRLTLQPRAGTSGVPQLYSAEIVIKSELPLMKQVVHNWKWTLYVWTSSYVYIIFLVLTVCCCRPLFFPVNVVVRNQRDVLVEDVSGQASRVRGDREALESLERWRRTRISSRSKRKAPLGYDFYEETVGSSASSSAAVSREEASEVVEDFGGFTDAESVCQGG</sequence>
<evidence type="ECO:0000256" key="2">
    <source>
        <dbReference type="ARBA" id="ARBA00022692"/>
    </source>
</evidence>